<evidence type="ECO:0000313" key="3">
    <source>
        <dbReference type="Proteomes" id="UP000176355"/>
    </source>
</evidence>
<proteinExistence type="predicted"/>
<evidence type="ECO:0000259" key="1">
    <source>
        <dbReference type="Pfam" id="PF08241"/>
    </source>
</evidence>
<dbReference type="STRING" id="1802333.A3G03_00135"/>
<dbReference type="Gene3D" id="3.40.50.150">
    <property type="entry name" value="Vaccinia Virus protein VP39"/>
    <property type="match status" value="1"/>
</dbReference>
<evidence type="ECO:0000313" key="2">
    <source>
        <dbReference type="EMBL" id="OHA43121.1"/>
    </source>
</evidence>
<dbReference type="CDD" id="cd02440">
    <property type="entry name" value="AdoMet_MTases"/>
    <property type="match status" value="1"/>
</dbReference>
<comment type="caution">
    <text evidence="2">The sequence shown here is derived from an EMBL/GenBank/DDBJ whole genome shotgun (WGS) entry which is preliminary data.</text>
</comment>
<dbReference type="EMBL" id="MHSL01000031">
    <property type="protein sequence ID" value="OHA43121.1"/>
    <property type="molecule type" value="Genomic_DNA"/>
</dbReference>
<sequence>MIMIKLSDLDFADFIDQKIKAIAATGGFVLDVGGGERFQKWLAPYRPLFRGCRFQTMDYDKQTGADVIGDIHKIPLTDNSVDSVICHSVLEHVENPLQAMKEIERILKPNGRAFVHVPSIYPYHARKGSYQDLWRIFDDTILVLFQGFKEVEFVKRGGYFKALFFFLPFQHKIRFIIDPLSTFLDKLFRTKQRHTTAGYYIYAVK</sequence>
<accession>A0A1G2P6D7</accession>
<dbReference type="AlphaFoldDB" id="A0A1G2P6D7"/>
<name>A0A1G2P6D7_9BACT</name>
<dbReference type="InterPro" id="IPR029063">
    <property type="entry name" value="SAM-dependent_MTases_sf"/>
</dbReference>
<protein>
    <recommendedName>
        <fullName evidence="1">Methyltransferase type 11 domain-containing protein</fullName>
    </recommendedName>
</protein>
<dbReference type="SUPFAM" id="SSF53335">
    <property type="entry name" value="S-adenosyl-L-methionine-dependent methyltransferases"/>
    <property type="match status" value="1"/>
</dbReference>
<dbReference type="Proteomes" id="UP000176355">
    <property type="component" value="Unassembled WGS sequence"/>
</dbReference>
<gene>
    <name evidence="2" type="ORF">A3G03_00135</name>
</gene>
<dbReference type="Pfam" id="PF08241">
    <property type="entry name" value="Methyltransf_11"/>
    <property type="match status" value="1"/>
</dbReference>
<organism evidence="2 3">
    <name type="scientific">Candidatus Taylorbacteria bacterium RIFCSPLOWO2_12_FULL_44_15c</name>
    <dbReference type="NCBI Taxonomy" id="1802333"/>
    <lineage>
        <taxon>Bacteria</taxon>
        <taxon>Candidatus Tayloriibacteriota</taxon>
    </lineage>
</organism>
<dbReference type="GO" id="GO:0008757">
    <property type="term" value="F:S-adenosylmethionine-dependent methyltransferase activity"/>
    <property type="evidence" value="ECO:0007669"/>
    <property type="project" value="InterPro"/>
</dbReference>
<feature type="domain" description="Methyltransferase type 11" evidence="1">
    <location>
        <begin position="66"/>
        <end position="114"/>
    </location>
</feature>
<dbReference type="InterPro" id="IPR013216">
    <property type="entry name" value="Methyltransf_11"/>
</dbReference>
<reference evidence="2 3" key="1">
    <citation type="journal article" date="2016" name="Nat. Commun.">
        <title>Thousands of microbial genomes shed light on interconnected biogeochemical processes in an aquifer system.</title>
        <authorList>
            <person name="Anantharaman K."/>
            <person name="Brown C.T."/>
            <person name="Hug L.A."/>
            <person name="Sharon I."/>
            <person name="Castelle C.J."/>
            <person name="Probst A.J."/>
            <person name="Thomas B.C."/>
            <person name="Singh A."/>
            <person name="Wilkins M.J."/>
            <person name="Karaoz U."/>
            <person name="Brodie E.L."/>
            <person name="Williams K.H."/>
            <person name="Hubbard S.S."/>
            <person name="Banfield J.F."/>
        </authorList>
    </citation>
    <scope>NUCLEOTIDE SEQUENCE [LARGE SCALE GENOMIC DNA]</scope>
</reference>